<dbReference type="Proteomes" id="UP000487350">
    <property type="component" value="Unassembled WGS sequence"/>
</dbReference>
<dbReference type="InterPro" id="IPR025411">
    <property type="entry name" value="DUF4136"/>
</dbReference>
<organism evidence="3 4">
    <name type="scientific">Caenimonas koreensis DSM 17982</name>
    <dbReference type="NCBI Taxonomy" id="1121255"/>
    <lineage>
        <taxon>Bacteria</taxon>
        <taxon>Pseudomonadati</taxon>
        <taxon>Pseudomonadota</taxon>
        <taxon>Betaproteobacteria</taxon>
        <taxon>Burkholderiales</taxon>
        <taxon>Comamonadaceae</taxon>
        <taxon>Caenimonas</taxon>
    </lineage>
</organism>
<evidence type="ECO:0000256" key="1">
    <source>
        <dbReference type="SAM" id="SignalP"/>
    </source>
</evidence>
<keyword evidence="1" id="KW-0732">Signal</keyword>
<reference evidence="3 4" key="1">
    <citation type="submission" date="2019-11" db="EMBL/GenBank/DDBJ databases">
        <title>Caenimonas koreensis gen. nov., sp. nov., isolated from activated sludge.</title>
        <authorList>
            <person name="Seung H.R."/>
        </authorList>
    </citation>
    <scope>NUCLEOTIDE SEQUENCE [LARGE SCALE GENOMIC DNA]</scope>
    <source>
        <strain evidence="3 4">EMB320</strain>
    </source>
</reference>
<sequence>MKQFSFPSVGAVALVAALLSGCATSITVDSQVQAFSSLTAVPAPATYKFDRLPSMQEPGQARVEAMADPALHKAGFRRDDAAARYAIQVTGRVQRIVSPWADPWAGPMFGGFGWAHRRGGRFGFGMDVESPWYHREAAVIVREAAGNKVVFESHAVHDGPWMDNTMVFPAMFEAALAGFPQPPAGARRVDITIAPAQSQ</sequence>
<evidence type="ECO:0000313" key="4">
    <source>
        <dbReference type="Proteomes" id="UP000487350"/>
    </source>
</evidence>
<dbReference type="OrthoDB" id="8687009at2"/>
<proteinExistence type="predicted"/>
<protein>
    <submittedName>
        <fullName evidence="3">DUF4136 domain-containing protein</fullName>
    </submittedName>
</protein>
<feature type="chain" id="PRO_5032616109" evidence="1">
    <location>
        <begin position="26"/>
        <end position="199"/>
    </location>
</feature>
<dbReference type="AlphaFoldDB" id="A0A844ARY8"/>
<feature type="signal peptide" evidence="1">
    <location>
        <begin position="1"/>
        <end position="25"/>
    </location>
</feature>
<dbReference type="Pfam" id="PF13590">
    <property type="entry name" value="DUF4136"/>
    <property type="match status" value="1"/>
</dbReference>
<feature type="domain" description="DUF4136" evidence="2">
    <location>
        <begin position="41"/>
        <end position="180"/>
    </location>
</feature>
<accession>A0A844ARY8</accession>
<evidence type="ECO:0000259" key="2">
    <source>
        <dbReference type="Pfam" id="PF13590"/>
    </source>
</evidence>
<evidence type="ECO:0000313" key="3">
    <source>
        <dbReference type="EMBL" id="MRD47045.1"/>
    </source>
</evidence>
<comment type="caution">
    <text evidence="3">The sequence shown here is derived from an EMBL/GenBank/DDBJ whole genome shotgun (WGS) entry which is preliminary data.</text>
</comment>
<dbReference type="RefSeq" id="WP_153584386.1">
    <property type="nucleotide sequence ID" value="NZ_WJBU01000006.1"/>
</dbReference>
<name>A0A844ARY8_9BURK</name>
<dbReference type="PROSITE" id="PS51257">
    <property type="entry name" value="PROKAR_LIPOPROTEIN"/>
    <property type="match status" value="1"/>
</dbReference>
<gene>
    <name evidence="3" type="ORF">GHT07_07130</name>
</gene>
<keyword evidence="4" id="KW-1185">Reference proteome</keyword>
<dbReference type="EMBL" id="WJBU01000006">
    <property type="protein sequence ID" value="MRD47045.1"/>
    <property type="molecule type" value="Genomic_DNA"/>
</dbReference>